<evidence type="ECO:0000313" key="2">
    <source>
        <dbReference type="Proteomes" id="UP000184485"/>
    </source>
</evidence>
<gene>
    <name evidence="1" type="ORF">SAMN02745157_1000</name>
</gene>
<dbReference type="AlphaFoldDB" id="A0A1M4WKB9"/>
<dbReference type="PANTHER" id="PTHR41913:SF1">
    <property type="entry name" value="DUF1684 DOMAIN-CONTAINING PROTEIN"/>
    <property type="match status" value="1"/>
</dbReference>
<dbReference type="InterPro" id="IPR012467">
    <property type="entry name" value="DUF1684"/>
</dbReference>
<evidence type="ECO:0008006" key="3">
    <source>
        <dbReference type="Google" id="ProtNLM"/>
    </source>
</evidence>
<dbReference type="OrthoDB" id="5493262at2"/>
<proteinExistence type="predicted"/>
<organism evidence="1 2">
    <name type="scientific">Kaistia soli DSM 19436</name>
    <dbReference type="NCBI Taxonomy" id="1122133"/>
    <lineage>
        <taxon>Bacteria</taxon>
        <taxon>Pseudomonadati</taxon>
        <taxon>Pseudomonadota</taxon>
        <taxon>Alphaproteobacteria</taxon>
        <taxon>Hyphomicrobiales</taxon>
        <taxon>Kaistiaceae</taxon>
        <taxon>Kaistia</taxon>
    </lineage>
</organism>
<accession>A0A1M4WKB9</accession>
<dbReference type="PANTHER" id="PTHR41913">
    <property type="entry name" value="DUF1684 DOMAIN-CONTAINING PROTEIN"/>
    <property type="match status" value="1"/>
</dbReference>
<dbReference type="EMBL" id="FQUP01000001">
    <property type="protein sequence ID" value="SHE81709.1"/>
    <property type="molecule type" value="Genomic_DNA"/>
</dbReference>
<evidence type="ECO:0000313" key="1">
    <source>
        <dbReference type="EMBL" id="SHE81709.1"/>
    </source>
</evidence>
<keyword evidence="2" id="KW-1185">Reference proteome</keyword>
<reference evidence="1 2" key="1">
    <citation type="submission" date="2016-11" db="EMBL/GenBank/DDBJ databases">
        <authorList>
            <person name="Jaros S."/>
            <person name="Januszkiewicz K."/>
            <person name="Wedrychowicz H."/>
        </authorList>
    </citation>
    <scope>NUCLEOTIDE SEQUENCE [LARGE SCALE GENOMIC DNA]</scope>
    <source>
        <strain evidence="1 2">DSM 19436</strain>
    </source>
</reference>
<name>A0A1M4WKB9_9HYPH</name>
<sequence length="268" mass="28572">MTTDTHTLADLDGWKAKRLAALKAADGWLNLVSRDWLQAGVFSVGSGATNDIVLPVGPERLGVLTQHADGEVDFVPAAGGAAVHLSPNKKLPPKLLVDGLLLELTTINGENALRVRDTQSPAPAAFPGIATFPVRPDLRVVADWIAFDAPRGLTVDTSRQIATAVEATHQAVFTIAGQRFSLTATHGTPEAPQFVFRDQTAGDATYPAGRFVYGEQVTATSIVIDFNKAINPPCAFTDFAVCPLPPPENILPIRIEAGEKRLPDGWSH</sequence>
<dbReference type="Proteomes" id="UP000184485">
    <property type="component" value="Unassembled WGS sequence"/>
</dbReference>
<protein>
    <recommendedName>
        <fullName evidence="3">DUF1684 domain-containing protein</fullName>
    </recommendedName>
</protein>
<dbReference type="Pfam" id="PF07920">
    <property type="entry name" value="DUF1684"/>
    <property type="match status" value="1"/>
</dbReference>
<dbReference type="RefSeq" id="WP_073051628.1">
    <property type="nucleotide sequence ID" value="NZ_FQUP01000001.1"/>
</dbReference>
<dbReference type="STRING" id="1122133.SAMN02745157_1000"/>